<feature type="domain" description="TM7S3/TM198-like" evidence="9">
    <location>
        <begin position="144"/>
        <end position="347"/>
    </location>
</feature>
<feature type="compositionally biased region" description="Polar residues" evidence="6">
    <location>
        <begin position="543"/>
        <end position="560"/>
    </location>
</feature>
<feature type="region of interest" description="Disordered" evidence="6">
    <location>
        <begin position="1321"/>
        <end position="1340"/>
    </location>
</feature>
<dbReference type="Proteomes" id="UP000076874">
    <property type="component" value="Unassembled WGS sequence"/>
</dbReference>
<feature type="region of interest" description="Disordered" evidence="6">
    <location>
        <begin position="398"/>
        <end position="455"/>
    </location>
</feature>
<dbReference type="STRING" id="1081102.A0A167NIF9"/>
<feature type="compositionally biased region" description="Polar residues" evidence="6">
    <location>
        <begin position="1018"/>
        <end position="1027"/>
    </location>
</feature>
<dbReference type="PANTHER" id="PTHR39469">
    <property type="entry name" value="CHROMOSOME 1, WHOLE GENOME SHOTGUN SEQUENCE"/>
    <property type="match status" value="1"/>
</dbReference>
<gene>
    <name evidence="10" type="ORF">SPI_08271</name>
</gene>
<comment type="subcellular location">
    <subcellularLocation>
        <location evidence="1">Membrane</location>
        <topology evidence="1">Multi-pass membrane protein</topology>
    </subcellularLocation>
</comment>
<feature type="transmembrane region" description="Helical" evidence="7">
    <location>
        <begin position="274"/>
        <end position="295"/>
    </location>
</feature>
<feature type="compositionally biased region" description="Polar residues" evidence="6">
    <location>
        <begin position="1158"/>
        <end position="1169"/>
    </location>
</feature>
<feature type="transmembrane region" description="Helical" evidence="7">
    <location>
        <begin position="139"/>
        <end position="157"/>
    </location>
</feature>
<evidence type="ECO:0000259" key="9">
    <source>
        <dbReference type="Pfam" id="PF13886"/>
    </source>
</evidence>
<feature type="transmembrane region" description="Helical" evidence="7">
    <location>
        <begin position="164"/>
        <end position="185"/>
    </location>
</feature>
<dbReference type="OrthoDB" id="102260at2759"/>
<proteinExistence type="predicted"/>
<keyword evidence="11" id="KW-1185">Reference proteome</keyword>
<feature type="region of interest" description="Disordered" evidence="6">
    <location>
        <begin position="39"/>
        <end position="99"/>
    </location>
</feature>
<feature type="compositionally biased region" description="Low complexity" evidence="6">
    <location>
        <begin position="892"/>
        <end position="911"/>
    </location>
</feature>
<feature type="compositionally biased region" description="Acidic residues" evidence="6">
    <location>
        <begin position="593"/>
        <end position="604"/>
    </location>
</feature>
<evidence type="ECO:0000256" key="8">
    <source>
        <dbReference type="SAM" id="SignalP"/>
    </source>
</evidence>
<feature type="compositionally biased region" description="Polar residues" evidence="6">
    <location>
        <begin position="402"/>
        <end position="412"/>
    </location>
</feature>
<feature type="signal peptide" evidence="8">
    <location>
        <begin position="1"/>
        <end position="25"/>
    </location>
</feature>
<feature type="compositionally biased region" description="Polar residues" evidence="6">
    <location>
        <begin position="633"/>
        <end position="646"/>
    </location>
</feature>
<name>A0A167NIF9_9HYPO</name>
<evidence type="ECO:0000256" key="6">
    <source>
        <dbReference type="SAM" id="MobiDB-lite"/>
    </source>
</evidence>
<keyword evidence="8" id="KW-0732">Signal</keyword>
<keyword evidence="3 7" id="KW-1133">Transmembrane helix</keyword>
<dbReference type="GO" id="GO:0016020">
    <property type="term" value="C:membrane"/>
    <property type="evidence" value="ECO:0007669"/>
    <property type="project" value="UniProtKB-SubCell"/>
</dbReference>
<dbReference type="Pfam" id="PF13886">
    <property type="entry name" value="TM7S3_TM198"/>
    <property type="match status" value="1"/>
</dbReference>
<evidence type="ECO:0000256" key="4">
    <source>
        <dbReference type="ARBA" id="ARBA00023136"/>
    </source>
</evidence>
<feature type="transmembrane region" description="Helical" evidence="7">
    <location>
        <begin position="197"/>
        <end position="216"/>
    </location>
</feature>
<feature type="region of interest" description="Disordered" evidence="6">
    <location>
        <begin position="512"/>
        <end position="674"/>
    </location>
</feature>
<dbReference type="InterPro" id="IPR025256">
    <property type="entry name" value="TM7S3/TM198-like_dom"/>
</dbReference>
<protein>
    <recommendedName>
        <fullName evidence="9">TM7S3/TM198-like domain-containing protein</fullName>
    </recommendedName>
</protein>
<feature type="transmembrane region" description="Helical" evidence="7">
    <location>
        <begin position="248"/>
        <end position="267"/>
    </location>
</feature>
<feature type="compositionally biased region" description="Basic and acidic residues" evidence="6">
    <location>
        <begin position="817"/>
        <end position="826"/>
    </location>
</feature>
<feature type="compositionally biased region" description="Low complexity" evidence="6">
    <location>
        <begin position="1198"/>
        <end position="1209"/>
    </location>
</feature>
<feature type="compositionally biased region" description="Low complexity" evidence="6">
    <location>
        <begin position="976"/>
        <end position="1010"/>
    </location>
</feature>
<dbReference type="EMBL" id="AZHD01000019">
    <property type="protein sequence ID" value="OAA55587.1"/>
    <property type="molecule type" value="Genomic_DNA"/>
</dbReference>
<evidence type="ECO:0000313" key="10">
    <source>
        <dbReference type="EMBL" id="OAA55587.1"/>
    </source>
</evidence>
<evidence type="ECO:0000256" key="5">
    <source>
        <dbReference type="SAM" id="Coils"/>
    </source>
</evidence>
<dbReference type="PANTHER" id="PTHR39469:SF1">
    <property type="entry name" value="DUF4203 DOMAIN-CONTAINING PROTEIN"/>
    <property type="match status" value="1"/>
</dbReference>
<feature type="compositionally biased region" description="Basic and acidic residues" evidence="6">
    <location>
        <begin position="882"/>
        <end position="891"/>
    </location>
</feature>
<evidence type="ECO:0000313" key="11">
    <source>
        <dbReference type="Proteomes" id="UP000076874"/>
    </source>
</evidence>
<feature type="region of interest" description="Disordered" evidence="6">
    <location>
        <begin position="871"/>
        <end position="1073"/>
    </location>
</feature>
<feature type="chain" id="PRO_5007890715" description="TM7S3/TM198-like domain-containing protein" evidence="8">
    <location>
        <begin position="26"/>
        <end position="1402"/>
    </location>
</feature>
<sequence>MLLQSRRRRLEAFACMLLCVHLAAAGLIDPFLRAREGDPTNSALSLTSTGSPPPPPPTTTAADTTTKGGDGTGTGTVSRPPASTVATTETKTTSASSGTASSIQATATLANGTSSLNTTLFNTTIPAGQLPIRPVVTPGWGVAGTILLLTGAVYGLIGIKKQWLHTFFSTAYLAGLGTAVLIVYVMSPPISNAVQGAYVVAAVCAGLLLGGIAIVFKEITEGFGCLLGGFCLSMWLLCLRQGGLIQNTSGTIGFIVAFTVGAFVFYFSRWTRQYALIVCVAFGGATATVLGIDAFSRAGLKEFWVYIWNLNDNLFPLGTVTYPLTKGIRVELAATILLFMAGVVSQLKLWRIVQEHRAKRQAEREVDELKLRREEENVGRQIEASNARERQQWEAVYGDGNVNGTIQRTPTTADEHDANDSGVGDTESEKRGLSSQGTSVYQRQSSHQEATAAAAGGVLAESDPAVGSIELADLQSAGVVAREPAPAEAAVDSVMTRDKTNGTVTVRVAQDDFPEGIPPQAAEEAADSGENHALRPSLRRTSRQVSAASGMQWHPTSGSPNVVPLPFTIPVGRDSANDDEEEGKEHQDKDRSDDDEDDINDDDDRSSVATFADEDDIVPTRAGRRRSTIAKRLSQSSADLFRSLSQRSKRASAVLGKQHNHGNHGDQYGESNEELIAPPVGGLFYGGGVDDKDGNESVAATIDGMSFDGDDDNNDTIRNGGSDDGGRVPPTEVYAQLSDTTVQDTEGAAKAVPLADRSDQTATARSPDTTRDRPVSHAATASTDVPGLASSASASDAVVADAKTVTSETTEQTPKTPIDKNDESVSGRRLSTRMAKSTASADSAPVSLTKERLPRSLSRIALSYRTNEWAKHLSNAEAPEPDALRLDDHRPPASLASPPSPSSPTALTAAAGDVPTTDLRAPAVNDDDDDDGETPAPLNVAELQQTATTGAPPLAAPRSSSSLSLLNAVGTPYASPGPSKSFSSLPLPSARSSYAAATGVAGSSSSSSNGIGLGNGHRSLSSGQLVTRGSGLRNEPIAEETSEAGAAPHAENAGNNLMADSPSDSVDDAAPTATAPLPYRASMAPVPGVVSYNGPQTLIGQRDMLLRSKSQQGFYIGGPLVTADSLASLSSGPGTVGTAGNSGYYAVNASNAAFPTPLSSGTSDNSGESVYNGYVDGGPTADPDDLPLNQRKAMMRNSSLQSLSRPASSVTSTGYLGGHNARGSRLPVAVHLPSMSTLTPTQTPTAGSVPFDSHQPVRNSAHLPTPAAREAQLATFRNSLAAELRMGAPAVGAGGGGSGSNNNYNQNHLRESLSVPLLATVGQGGNAASPSPYARESDVQQSIAAQRAALLSQKEAEAQRHARARLDKERNDRAFEERMRRGDLLEAHRDALRRMQAAAREA</sequence>
<evidence type="ECO:0000256" key="1">
    <source>
        <dbReference type="ARBA" id="ARBA00004141"/>
    </source>
</evidence>
<accession>A0A167NIF9</accession>
<keyword evidence="4 7" id="KW-0472">Membrane</keyword>
<feature type="compositionally biased region" description="Low complexity" evidence="6">
    <location>
        <begin position="82"/>
        <end position="99"/>
    </location>
</feature>
<feature type="compositionally biased region" description="Low complexity" evidence="6">
    <location>
        <begin position="946"/>
        <end position="966"/>
    </location>
</feature>
<evidence type="ECO:0000256" key="3">
    <source>
        <dbReference type="ARBA" id="ARBA00022989"/>
    </source>
</evidence>
<evidence type="ECO:0000256" key="7">
    <source>
        <dbReference type="SAM" id="Phobius"/>
    </source>
</evidence>
<reference evidence="10 11" key="1">
    <citation type="journal article" date="2016" name="Genome Biol. Evol.">
        <title>Divergent and convergent evolution of fungal pathogenicity.</title>
        <authorList>
            <person name="Shang Y."/>
            <person name="Xiao G."/>
            <person name="Zheng P."/>
            <person name="Cen K."/>
            <person name="Zhan S."/>
            <person name="Wang C."/>
        </authorList>
    </citation>
    <scope>NUCLEOTIDE SEQUENCE [LARGE SCALE GENOMIC DNA]</scope>
    <source>
        <strain evidence="10 11">RCEF 264</strain>
    </source>
</reference>
<feature type="compositionally biased region" description="Basic and acidic residues" evidence="6">
    <location>
        <begin position="583"/>
        <end position="592"/>
    </location>
</feature>
<feature type="region of interest" description="Disordered" evidence="6">
    <location>
        <begin position="702"/>
        <end position="857"/>
    </location>
</feature>
<organism evidence="10 11">
    <name type="scientific">Niveomyces insectorum RCEF 264</name>
    <dbReference type="NCBI Taxonomy" id="1081102"/>
    <lineage>
        <taxon>Eukaryota</taxon>
        <taxon>Fungi</taxon>
        <taxon>Dikarya</taxon>
        <taxon>Ascomycota</taxon>
        <taxon>Pezizomycotina</taxon>
        <taxon>Sordariomycetes</taxon>
        <taxon>Hypocreomycetidae</taxon>
        <taxon>Hypocreales</taxon>
        <taxon>Cordycipitaceae</taxon>
        <taxon>Niveomyces</taxon>
    </lineage>
</organism>
<feature type="compositionally biased region" description="Low complexity" evidence="6">
    <location>
        <begin position="789"/>
        <end position="802"/>
    </location>
</feature>
<feature type="coiled-coil region" evidence="5">
    <location>
        <begin position="352"/>
        <end position="379"/>
    </location>
</feature>
<feature type="compositionally biased region" description="Polar residues" evidence="6">
    <location>
        <begin position="804"/>
        <end position="815"/>
    </location>
</feature>
<keyword evidence="2 7" id="KW-0812">Transmembrane</keyword>
<feature type="transmembrane region" description="Helical" evidence="7">
    <location>
        <begin position="223"/>
        <end position="242"/>
    </location>
</feature>
<feature type="compositionally biased region" description="Polar residues" evidence="6">
    <location>
        <begin position="433"/>
        <end position="449"/>
    </location>
</feature>
<evidence type="ECO:0000256" key="2">
    <source>
        <dbReference type="ARBA" id="ARBA00022692"/>
    </source>
</evidence>
<comment type="caution">
    <text evidence="10">The sequence shown here is derived from an EMBL/GenBank/DDBJ whole genome shotgun (WGS) entry which is preliminary data.</text>
</comment>
<feature type="compositionally biased region" description="Low complexity" evidence="6">
    <location>
        <begin position="1059"/>
        <end position="1073"/>
    </location>
</feature>
<keyword evidence="5" id="KW-0175">Coiled coil</keyword>
<feature type="region of interest" description="Disordered" evidence="6">
    <location>
        <begin position="1158"/>
        <end position="1219"/>
    </location>
</feature>